<feature type="domain" description="PAS" evidence="2">
    <location>
        <begin position="110"/>
        <end position="182"/>
    </location>
</feature>
<dbReference type="SUPFAM" id="SSF141868">
    <property type="entry name" value="EAL domain-like"/>
    <property type="match status" value="1"/>
</dbReference>
<dbReference type="SMART" id="SM00267">
    <property type="entry name" value="GGDEF"/>
    <property type="match status" value="1"/>
</dbReference>
<dbReference type="KEGG" id="cphy:B5808_01185"/>
<dbReference type="CDD" id="cd01948">
    <property type="entry name" value="EAL"/>
    <property type="match status" value="1"/>
</dbReference>
<dbReference type="Pfam" id="PF00563">
    <property type="entry name" value="EAL"/>
    <property type="match status" value="1"/>
</dbReference>
<dbReference type="CDD" id="cd01949">
    <property type="entry name" value="GGDEF"/>
    <property type="match status" value="1"/>
</dbReference>
<dbReference type="PROSITE" id="PS50883">
    <property type="entry name" value="EAL"/>
    <property type="match status" value="1"/>
</dbReference>
<evidence type="ECO:0000313" key="6">
    <source>
        <dbReference type="EMBL" id="ARJ04002.1"/>
    </source>
</evidence>
<dbReference type="Gene3D" id="3.20.20.450">
    <property type="entry name" value="EAL domain"/>
    <property type="match status" value="1"/>
</dbReference>
<evidence type="ECO:0008006" key="8">
    <source>
        <dbReference type="Google" id="ProtNLM"/>
    </source>
</evidence>
<dbReference type="InterPro" id="IPR052155">
    <property type="entry name" value="Biofilm_reg_signaling"/>
</dbReference>
<dbReference type="NCBIfam" id="TIGR00229">
    <property type="entry name" value="sensory_box"/>
    <property type="match status" value="1"/>
</dbReference>
<dbReference type="InterPro" id="IPR000014">
    <property type="entry name" value="PAS"/>
</dbReference>
<dbReference type="SMART" id="SM00052">
    <property type="entry name" value="EAL"/>
    <property type="match status" value="1"/>
</dbReference>
<dbReference type="InterPro" id="IPR035965">
    <property type="entry name" value="PAS-like_dom_sf"/>
</dbReference>
<dbReference type="SUPFAM" id="SSF55073">
    <property type="entry name" value="Nucleotide cyclase"/>
    <property type="match status" value="1"/>
</dbReference>
<dbReference type="Pfam" id="PF00990">
    <property type="entry name" value="GGDEF"/>
    <property type="match status" value="1"/>
</dbReference>
<organism evidence="6 7">
    <name type="scientific">Cnuibacter physcomitrellae</name>
    <dbReference type="NCBI Taxonomy" id="1619308"/>
    <lineage>
        <taxon>Bacteria</taxon>
        <taxon>Bacillati</taxon>
        <taxon>Actinomycetota</taxon>
        <taxon>Actinomycetes</taxon>
        <taxon>Micrococcales</taxon>
        <taxon>Microbacteriaceae</taxon>
        <taxon>Cnuibacter</taxon>
    </lineage>
</organism>
<evidence type="ECO:0000313" key="7">
    <source>
        <dbReference type="Proteomes" id="UP000192775"/>
    </source>
</evidence>
<dbReference type="AlphaFoldDB" id="A0A1X9LHK0"/>
<keyword evidence="7" id="KW-1185">Reference proteome</keyword>
<dbReference type="Proteomes" id="UP000192775">
    <property type="component" value="Chromosome"/>
</dbReference>
<feature type="region of interest" description="Disordered" evidence="1">
    <location>
        <begin position="38"/>
        <end position="69"/>
    </location>
</feature>
<accession>A0A1X9LHK0</accession>
<evidence type="ECO:0000259" key="4">
    <source>
        <dbReference type="PROSITE" id="PS50883"/>
    </source>
</evidence>
<protein>
    <recommendedName>
        <fullName evidence="8">GGDEF domain-containing protein</fullName>
    </recommendedName>
</protein>
<feature type="domain" description="PAC" evidence="3">
    <location>
        <begin position="185"/>
        <end position="237"/>
    </location>
</feature>
<dbReference type="CDD" id="cd00130">
    <property type="entry name" value="PAS"/>
    <property type="match status" value="1"/>
</dbReference>
<dbReference type="SUPFAM" id="SSF55785">
    <property type="entry name" value="PYP-like sensor domain (PAS domain)"/>
    <property type="match status" value="1"/>
</dbReference>
<dbReference type="InterPro" id="IPR001633">
    <property type="entry name" value="EAL_dom"/>
</dbReference>
<evidence type="ECO:0000259" key="2">
    <source>
        <dbReference type="PROSITE" id="PS50112"/>
    </source>
</evidence>
<dbReference type="PROSITE" id="PS50887">
    <property type="entry name" value="GGDEF"/>
    <property type="match status" value="1"/>
</dbReference>
<dbReference type="InterPro" id="IPR029787">
    <property type="entry name" value="Nucleotide_cyclase"/>
</dbReference>
<dbReference type="EMBL" id="CP020715">
    <property type="protein sequence ID" value="ARJ04002.1"/>
    <property type="molecule type" value="Genomic_DNA"/>
</dbReference>
<dbReference type="PROSITE" id="PS50113">
    <property type="entry name" value="PAC"/>
    <property type="match status" value="1"/>
</dbReference>
<feature type="compositionally biased region" description="Basic residues" evidence="1">
    <location>
        <begin position="49"/>
        <end position="58"/>
    </location>
</feature>
<dbReference type="PROSITE" id="PS50112">
    <property type="entry name" value="PAS"/>
    <property type="match status" value="1"/>
</dbReference>
<dbReference type="Gene3D" id="3.30.450.20">
    <property type="entry name" value="PAS domain"/>
    <property type="match status" value="1"/>
</dbReference>
<dbReference type="PANTHER" id="PTHR44757:SF2">
    <property type="entry name" value="BIOFILM ARCHITECTURE MAINTENANCE PROTEIN MBAA"/>
    <property type="match status" value="1"/>
</dbReference>
<gene>
    <name evidence="6" type="ORF">B5808_01185</name>
</gene>
<dbReference type="InterPro" id="IPR035919">
    <property type="entry name" value="EAL_sf"/>
</dbReference>
<dbReference type="SMART" id="SM00091">
    <property type="entry name" value="PAS"/>
    <property type="match status" value="1"/>
</dbReference>
<dbReference type="Pfam" id="PF13426">
    <property type="entry name" value="PAS_9"/>
    <property type="match status" value="1"/>
</dbReference>
<evidence type="ECO:0000259" key="3">
    <source>
        <dbReference type="PROSITE" id="PS50113"/>
    </source>
</evidence>
<feature type="domain" description="GGDEF" evidence="5">
    <location>
        <begin position="266"/>
        <end position="401"/>
    </location>
</feature>
<dbReference type="InterPro" id="IPR000160">
    <property type="entry name" value="GGDEF_dom"/>
</dbReference>
<reference evidence="6 7" key="1">
    <citation type="submission" date="2017-04" db="EMBL/GenBank/DDBJ databases">
        <authorList>
            <person name="Afonso C.L."/>
            <person name="Miller P.J."/>
            <person name="Scott M.A."/>
            <person name="Spackman E."/>
            <person name="Goraichik I."/>
            <person name="Dimitrov K.M."/>
            <person name="Suarez D.L."/>
            <person name="Swayne D.E."/>
        </authorList>
    </citation>
    <scope>NUCLEOTIDE SEQUENCE [LARGE SCALE GENOMIC DNA]</scope>
    <source>
        <strain evidence="7">XA(T)</strain>
    </source>
</reference>
<dbReference type="PANTHER" id="PTHR44757">
    <property type="entry name" value="DIGUANYLATE CYCLASE DGCP"/>
    <property type="match status" value="1"/>
</dbReference>
<name>A0A1X9LHK0_9MICO</name>
<evidence type="ECO:0000256" key="1">
    <source>
        <dbReference type="SAM" id="MobiDB-lite"/>
    </source>
</evidence>
<dbReference type="NCBIfam" id="TIGR00254">
    <property type="entry name" value="GGDEF"/>
    <property type="match status" value="1"/>
</dbReference>
<dbReference type="Gene3D" id="3.30.70.270">
    <property type="match status" value="1"/>
</dbReference>
<feature type="domain" description="EAL" evidence="4">
    <location>
        <begin position="408"/>
        <end position="645"/>
    </location>
</feature>
<proteinExistence type="predicted"/>
<evidence type="ECO:0000259" key="5">
    <source>
        <dbReference type="PROSITE" id="PS50887"/>
    </source>
</evidence>
<dbReference type="STRING" id="1619308.B5808_01185"/>
<dbReference type="InterPro" id="IPR043128">
    <property type="entry name" value="Rev_trsase/Diguanyl_cyclase"/>
</dbReference>
<sequence>MTSHQKWMPYSWWACEIASGMQRTPTTMKTIPRMRLSRGRPGVSERMRSPYRRGHRPAARPDEDAPKGCDTCGDLLPTRSLAITPRRIRRRGLTVPLQERSMTHIVHAPDDPLFELLVDAITDYSIYLLSPTGIIQSWNNGAKRIKGYEAAEIVGTSFRRFFTPEDRDADEPGRILRAVETSGRVETEGWRVRKDGTRFWANVIVSQVRRPTGELLGYAKITRDVTQQREIREALDRTVRTDALTGIANRTQFFESFGELIASATGRVAVAVIGLDRLKLVNDEHGHPIGDLLLRTRAADLVQALDDPRSVAARLGGDQFVCAIPFDTATELSAVLDRVGAAFSTPLPVGQDYVSTTASVGVAVHPDDATDVDHLLIDADLAMSRAKRTLTAGPQFFTAELDDAMRSRRYMAHELSSALARGQMRLVYQNQVRVSDGVVVGREALLRWDHPRLGSVSPGVFIPLAEATNDIIVIGDWVLTEACTQAAVWTDGLRVAVNVSPAQVARDTWVDELRRALEVSGLPPERLEIEVTESALLNQTPDTLRHLMDAQALGVSIALDDLGAGYSSLGTLLSFPFDKIKIDRALIARYPEDVRAPSALRAMLTLGHTLPAQVLVEGVETLDQLRLIEQQGFDEAQGYHLHRPQ</sequence>
<dbReference type="InterPro" id="IPR000700">
    <property type="entry name" value="PAS-assoc_C"/>
</dbReference>